<dbReference type="Gene3D" id="3.30.200.20">
    <property type="entry name" value="Phosphorylase Kinase, domain 1"/>
    <property type="match status" value="1"/>
</dbReference>
<evidence type="ECO:0000313" key="2">
    <source>
        <dbReference type="EMBL" id="GGC75749.1"/>
    </source>
</evidence>
<protein>
    <submittedName>
        <fullName evidence="2">Aminoglycoside phosphotransferase</fullName>
    </submittedName>
</protein>
<dbReference type="InterPro" id="IPR011009">
    <property type="entry name" value="Kinase-like_dom_sf"/>
</dbReference>
<comment type="caution">
    <text evidence="2">The sequence shown here is derived from an EMBL/GenBank/DDBJ whole genome shotgun (WGS) entry which is preliminary data.</text>
</comment>
<reference evidence="2" key="2">
    <citation type="submission" date="2020-09" db="EMBL/GenBank/DDBJ databases">
        <authorList>
            <person name="Sun Q."/>
            <person name="Zhou Y."/>
        </authorList>
    </citation>
    <scope>NUCLEOTIDE SEQUENCE</scope>
    <source>
        <strain evidence="2">CGMCC 1.15478</strain>
    </source>
</reference>
<dbReference type="PANTHER" id="PTHR47829:SF1">
    <property type="entry name" value="HAD FAMILY PHOSPHATASE"/>
    <property type="match status" value="1"/>
</dbReference>
<dbReference type="SUPFAM" id="SSF56112">
    <property type="entry name" value="Protein kinase-like (PK-like)"/>
    <property type="match status" value="1"/>
</dbReference>
<sequence>MSINDEAGALREDDAFDVSRMHEWLQGHVSGLVSIPEVTQFPGGASNLTYLVKYPDREFVLRRPPAGHRAASAHDMGREYEVQKALKPHFHYVPQMVALCADTDVIGTEFYVMQRLNGIILRRNLPKGLDLTPAATRKLCLSVLDRLVELHNVDTSSAGLQHLGKGHGYVERQIRGWSDRYRRAHTENVPTFESVMQWLDQHRPDDVRTCLIHNDFRFDNVVFANTGSNSTESLKVIGILDWEMATLGDPLMELGATLAYWVQADDDDVMQQTRRQPTHLPGMLTRNEVVEYYAQATGLNIQNWAFYEVYGLFRLAVIVQQLYRRYCDGNSSNPLYADFWMFVGYLEWRCSSIIDSTT</sequence>
<dbReference type="Pfam" id="PF01636">
    <property type="entry name" value="APH"/>
    <property type="match status" value="1"/>
</dbReference>
<dbReference type="Proteomes" id="UP000641514">
    <property type="component" value="Unassembled WGS sequence"/>
</dbReference>
<dbReference type="InterPro" id="IPR052898">
    <property type="entry name" value="ACAD10-like"/>
</dbReference>
<organism evidence="2 3">
    <name type="scientific">Hoyosella rhizosphaerae</name>
    <dbReference type="NCBI Taxonomy" id="1755582"/>
    <lineage>
        <taxon>Bacteria</taxon>
        <taxon>Bacillati</taxon>
        <taxon>Actinomycetota</taxon>
        <taxon>Actinomycetes</taxon>
        <taxon>Mycobacteriales</taxon>
        <taxon>Hoyosellaceae</taxon>
        <taxon>Hoyosella</taxon>
    </lineage>
</organism>
<dbReference type="Gene3D" id="3.90.1200.10">
    <property type="match status" value="1"/>
</dbReference>
<dbReference type="InterPro" id="IPR002575">
    <property type="entry name" value="Aminoglycoside_PTrfase"/>
</dbReference>
<keyword evidence="3" id="KW-1185">Reference proteome</keyword>
<dbReference type="RefSeq" id="WP_229676056.1">
    <property type="nucleotide sequence ID" value="NZ_BMJH01000004.1"/>
</dbReference>
<evidence type="ECO:0000259" key="1">
    <source>
        <dbReference type="Pfam" id="PF01636"/>
    </source>
</evidence>
<name>A0A916XIF2_9ACTN</name>
<evidence type="ECO:0000313" key="3">
    <source>
        <dbReference type="Proteomes" id="UP000641514"/>
    </source>
</evidence>
<feature type="domain" description="Aminoglycoside phosphotransferase" evidence="1">
    <location>
        <begin position="37"/>
        <end position="276"/>
    </location>
</feature>
<dbReference type="PANTHER" id="PTHR47829">
    <property type="entry name" value="HYDROLASE, PUTATIVE (AFU_ORTHOLOGUE AFUA_1G12880)-RELATED"/>
    <property type="match status" value="1"/>
</dbReference>
<reference evidence="2" key="1">
    <citation type="journal article" date="2014" name="Int. J. Syst. Evol. Microbiol.">
        <title>Complete genome sequence of Corynebacterium casei LMG S-19264T (=DSM 44701T), isolated from a smear-ripened cheese.</title>
        <authorList>
            <consortium name="US DOE Joint Genome Institute (JGI-PGF)"/>
            <person name="Walter F."/>
            <person name="Albersmeier A."/>
            <person name="Kalinowski J."/>
            <person name="Ruckert C."/>
        </authorList>
    </citation>
    <scope>NUCLEOTIDE SEQUENCE</scope>
    <source>
        <strain evidence="2">CGMCC 1.15478</strain>
    </source>
</reference>
<dbReference type="InterPro" id="IPR041726">
    <property type="entry name" value="ACAD10_11_N"/>
</dbReference>
<proteinExistence type="predicted"/>
<accession>A0A916XIF2</accession>
<dbReference type="CDD" id="cd05154">
    <property type="entry name" value="ACAD10_11_N-like"/>
    <property type="match status" value="1"/>
</dbReference>
<gene>
    <name evidence="2" type="ORF">GCM10011410_31320</name>
</gene>
<dbReference type="EMBL" id="BMJH01000004">
    <property type="protein sequence ID" value="GGC75749.1"/>
    <property type="molecule type" value="Genomic_DNA"/>
</dbReference>
<dbReference type="AlphaFoldDB" id="A0A916XIF2"/>